<dbReference type="InterPro" id="IPR000620">
    <property type="entry name" value="EamA_dom"/>
</dbReference>
<feature type="transmembrane region" description="Helical" evidence="9">
    <location>
        <begin position="97"/>
        <end position="118"/>
    </location>
</feature>
<dbReference type="SUPFAM" id="SSF103481">
    <property type="entry name" value="Multidrug resistance efflux transporter EmrE"/>
    <property type="match status" value="1"/>
</dbReference>
<keyword evidence="8 9" id="KW-0472">Membrane</keyword>
<evidence type="ECO:0000256" key="6">
    <source>
        <dbReference type="ARBA" id="ARBA00022970"/>
    </source>
</evidence>
<evidence type="ECO:0000256" key="1">
    <source>
        <dbReference type="ARBA" id="ARBA00004028"/>
    </source>
</evidence>
<comment type="function">
    <text evidence="1">Transports S-adenosylmethionine.</text>
</comment>
<feature type="transmembrane region" description="Helical" evidence="9">
    <location>
        <begin position="157"/>
        <end position="176"/>
    </location>
</feature>
<gene>
    <name evidence="11" type="ORF">Megvenef_00145</name>
</gene>
<evidence type="ECO:0000313" key="11">
    <source>
        <dbReference type="EMBL" id="MEA0970193.1"/>
    </source>
</evidence>
<evidence type="ECO:0000256" key="3">
    <source>
        <dbReference type="ARBA" id="ARBA00019341"/>
    </source>
</evidence>
<keyword evidence="5 9" id="KW-0812">Transmembrane</keyword>
<reference evidence="11 12" key="1">
    <citation type="submission" date="2023-03" db="EMBL/GenBank/DDBJ databases">
        <title>Host association and intracellularity evolved multiple times independently in the Rickettsiales.</title>
        <authorList>
            <person name="Castelli M."/>
            <person name="Nardi T."/>
            <person name="Gammuto L."/>
            <person name="Bellinzona G."/>
            <person name="Sabaneyeva E."/>
            <person name="Potekhin A."/>
            <person name="Serra V."/>
            <person name="Petroni G."/>
            <person name="Sassera D."/>
        </authorList>
    </citation>
    <scope>NUCLEOTIDE SEQUENCE [LARGE SCALE GENOMIC DNA]</scope>
    <source>
        <strain evidence="11 12">Sr 2-6</strain>
    </source>
</reference>
<evidence type="ECO:0000256" key="2">
    <source>
        <dbReference type="ARBA" id="ARBA00004651"/>
    </source>
</evidence>
<keyword evidence="6" id="KW-0029">Amino-acid transport</keyword>
<organism evidence="11 12">
    <name type="scientific">Candidatus Megaera venefica</name>
    <dbReference type="NCBI Taxonomy" id="2055910"/>
    <lineage>
        <taxon>Bacteria</taxon>
        <taxon>Pseudomonadati</taxon>
        <taxon>Pseudomonadota</taxon>
        <taxon>Alphaproteobacteria</taxon>
        <taxon>Rickettsiales</taxon>
        <taxon>Rickettsiaceae</taxon>
        <taxon>Candidatus Megaera</taxon>
    </lineage>
</organism>
<feature type="transmembrane region" description="Helical" evidence="9">
    <location>
        <begin position="72"/>
        <end position="91"/>
    </location>
</feature>
<feature type="transmembrane region" description="Helical" evidence="9">
    <location>
        <begin position="12"/>
        <end position="33"/>
    </location>
</feature>
<dbReference type="Proteomes" id="UP001291687">
    <property type="component" value="Unassembled WGS sequence"/>
</dbReference>
<dbReference type="InterPro" id="IPR037185">
    <property type="entry name" value="EmrE-like"/>
</dbReference>
<evidence type="ECO:0000313" key="12">
    <source>
        <dbReference type="Proteomes" id="UP001291687"/>
    </source>
</evidence>
<evidence type="ECO:0000256" key="9">
    <source>
        <dbReference type="SAM" id="Phobius"/>
    </source>
</evidence>
<comment type="caution">
    <text evidence="11">The sequence shown here is derived from an EMBL/GenBank/DDBJ whole genome shotgun (WGS) entry which is preliminary data.</text>
</comment>
<feature type="transmembrane region" description="Helical" evidence="9">
    <location>
        <begin position="39"/>
        <end position="60"/>
    </location>
</feature>
<evidence type="ECO:0000256" key="4">
    <source>
        <dbReference type="ARBA" id="ARBA00022475"/>
    </source>
</evidence>
<evidence type="ECO:0000256" key="8">
    <source>
        <dbReference type="ARBA" id="ARBA00023136"/>
    </source>
</evidence>
<evidence type="ECO:0000259" key="10">
    <source>
        <dbReference type="Pfam" id="PF00892"/>
    </source>
</evidence>
<dbReference type="PANTHER" id="PTHR32322:SF18">
    <property type="entry name" value="S-ADENOSYLMETHIONINE_S-ADENOSYLHOMOCYSTEINE TRANSPORTER"/>
    <property type="match status" value="1"/>
</dbReference>
<feature type="transmembrane region" description="Helical" evidence="9">
    <location>
        <begin position="188"/>
        <end position="206"/>
    </location>
</feature>
<keyword evidence="12" id="KW-1185">Reference proteome</keyword>
<dbReference type="EMBL" id="JARJFB010000005">
    <property type="protein sequence ID" value="MEA0970193.1"/>
    <property type="molecule type" value="Genomic_DNA"/>
</dbReference>
<feature type="transmembrane region" description="Helical" evidence="9">
    <location>
        <begin position="218"/>
        <end position="235"/>
    </location>
</feature>
<name>A0ABU5NAK2_9RICK</name>
<dbReference type="PANTHER" id="PTHR32322">
    <property type="entry name" value="INNER MEMBRANE TRANSPORTER"/>
    <property type="match status" value="1"/>
</dbReference>
<feature type="transmembrane region" description="Helical" evidence="9">
    <location>
        <begin position="125"/>
        <end position="145"/>
    </location>
</feature>
<dbReference type="RefSeq" id="WP_322776099.1">
    <property type="nucleotide sequence ID" value="NZ_JARJFB010000005.1"/>
</dbReference>
<proteinExistence type="predicted"/>
<feature type="domain" description="EamA" evidence="10">
    <location>
        <begin position="17"/>
        <end position="142"/>
    </location>
</feature>
<feature type="transmembrane region" description="Helical" evidence="9">
    <location>
        <begin position="247"/>
        <end position="268"/>
    </location>
</feature>
<sequence>METLKTVPSIKATIIGQVALLIWALSASGAVFLKNLPSFQVLLGIFLGGFIASSVINTVNNNWGKLFNGPKYLVLAGIFGIIPNDIFYIFAFKYAPAIQVDLIVCTWPILVTILAAIFLREEIGLVHIFASLIAFCACCIVLIGSNMKIDQFQSEYIFGYVCAFMSALLWSIYIVISKKYAKPSPELFALYCLVGLVFSSTMHFAFETTVIPSMWEMVVLLVMGITTHSLAYYAWDFAIKKGHFKLLSIMPYGNTILSVLALAVFGLAELSENILIATLMVFIAGLLTTFHGSKKKRLSLSSQEL</sequence>
<dbReference type="Pfam" id="PF00892">
    <property type="entry name" value="EamA"/>
    <property type="match status" value="1"/>
</dbReference>
<keyword evidence="4" id="KW-1003">Cell membrane</keyword>
<comment type="subcellular location">
    <subcellularLocation>
        <location evidence="2">Cell membrane</location>
        <topology evidence="2">Multi-pass membrane protein</topology>
    </subcellularLocation>
</comment>
<dbReference type="InterPro" id="IPR050638">
    <property type="entry name" value="AA-Vitamin_Transporters"/>
</dbReference>
<evidence type="ECO:0000256" key="7">
    <source>
        <dbReference type="ARBA" id="ARBA00022989"/>
    </source>
</evidence>
<keyword evidence="6" id="KW-0813">Transport</keyword>
<accession>A0ABU5NAK2</accession>
<keyword evidence="7 9" id="KW-1133">Transmembrane helix</keyword>
<feature type="transmembrane region" description="Helical" evidence="9">
    <location>
        <begin position="274"/>
        <end position="292"/>
    </location>
</feature>
<protein>
    <recommendedName>
        <fullName evidence="3">S-adenosylmethionine uptake transporter</fullName>
    </recommendedName>
</protein>
<evidence type="ECO:0000256" key="5">
    <source>
        <dbReference type="ARBA" id="ARBA00022692"/>
    </source>
</evidence>